<evidence type="ECO:0000256" key="5">
    <source>
        <dbReference type="SAM" id="Phobius"/>
    </source>
</evidence>
<dbReference type="NCBIfam" id="NF037968">
    <property type="entry name" value="SemiSWEET_2"/>
    <property type="match status" value="1"/>
</dbReference>
<dbReference type="RefSeq" id="WP_198475541.1">
    <property type="nucleotide sequence ID" value="NZ_JADGMQ010000003.1"/>
</dbReference>
<evidence type="ECO:0000313" key="6">
    <source>
        <dbReference type="EMBL" id="MBI1620308.1"/>
    </source>
</evidence>
<proteinExistence type="predicted"/>
<evidence type="ECO:0000256" key="1">
    <source>
        <dbReference type="ARBA" id="ARBA00004141"/>
    </source>
</evidence>
<feature type="transmembrane region" description="Helical" evidence="5">
    <location>
        <begin position="62"/>
        <end position="82"/>
    </location>
</feature>
<comment type="subcellular location">
    <subcellularLocation>
        <location evidence="1">Membrane</location>
        <topology evidence="1">Multi-pass membrane protein</topology>
    </subcellularLocation>
</comment>
<evidence type="ECO:0000256" key="4">
    <source>
        <dbReference type="ARBA" id="ARBA00023136"/>
    </source>
</evidence>
<keyword evidence="4 5" id="KW-0472">Membrane</keyword>
<dbReference type="Pfam" id="PF04193">
    <property type="entry name" value="PQ-loop"/>
    <property type="match status" value="1"/>
</dbReference>
<keyword evidence="3 5" id="KW-1133">Transmembrane helix</keyword>
<comment type="caution">
    <text evidence="6">The sequence shown here is derived from an EMBL/GenBank/DDBJ whole genome shotgun (WGS) entry which is preliminary data.</text>
</comment>
<evidence type="ECO:0000313" key="7">
    <source>
        <dbReference type="Proteomes" id="UP000601789"/>
    </source>
</evidence>
<organism evidence="6 7">
    <name type="scientific">Aquamicrobium zhengzhouense</name>
    <dbReference type="NCBI Taxonomy" id="2781738"/>
    <lineage>
        <taxon>Bacteria</taxon>
        <taxon>Pseudomonadati</taxon>
        <taxon>Pseudomonadota</taxon>
        <taxon>Alphaproteobacteria</taxon>
        <taxon>Hyphomicrobiales</taxon>
        <taxon>Phyllobacteriaceae</taxon>
        <taxon>Aquamicrobium</taxon>
    </lineage>
</organism>
<evidence type="ECO:0000256" key="2">
    <source>
        <dbReference type="ARBA" id="ARBA00022692"/>
    </source>
</evidence>
<dbReference type="EMBL" id="JADGMQ010000003">
    <property type="protein sequence ID" value="MBI1620308.1"/>
    <property type="molecule type" value="Genomic_DNA"/>
</dbReference>
<sequence length="98" mass="11069">MDLTLVVGYLASICSMTSFIPQAWKVIRTRDTQAISRRMYTVTVAGFALWTVFGLMSMEWPIIITNIVCFFVSGFILTMTLLPKPKMEKVAEALDRKG</sequence>
<reference evidence="6 7" key="1">
    <citation type="submission" date="2020-10" db="EMBL/GenBank/DDBJ databases">
        <title>Aquamicrobium zhengzhouensis sp. nov., a exopolysaccharide producing bacterium isolated from farmland soil.</title>
        <authorList>
            <person name="Wang X."/>
        </authorList>
    </citation>
    <scope>NUCLEOTIDE SEQUENCE [LARGE SCALE GENOMIC DNA]</scope>
    <source>
        <strain evidence="7">cd-1</strain>
    </source>
</reference>
<name>A0ABS0SAJ7_9HYPH</name>
<dbReference type="InterPro" id="IPR006603">
    <property type="entry name" value="PQ-loop_rpt"/>
</dbReference>
<dbReference type="InterPro" id="IPR047662">
    <property type="entry name" value="SemiSWEET"/>
</dbReference>
<dbReference type="Proteomes" id="UP000601789">
    <property type="component" value="Unassembled WGS sequence"/>
</dbReference>
<keyword evidence="7" id="KW-1185">Reference proteome</keyword>
<dbReference type="Gene3D" id="1.20.1280.290">
    <property type="match status" value="1"/>
</dbReference>
<feature type="transmembrane region" description="Helical" evidence="5">
    <location>
        <begin position="6"/>
        <end position="27"/>
    </location>
</feature>
<gene>
    <name evidence="6" type="ORF">IOD40_06470</name>
</gene>
<protein>
    <submittedName>
        <fullName evidence="6">SemiSWEET transporter</fullName>
    </submittedName>
</protein>
<accession>A0ABS0SAJ7</accession>
<evidence type="ECO:0000256" key="3">
    <source>
        <dbReference type="ARBA" id="ARBA00022989"/>
    </source>
</evidence>
<feature type="transmembrane region" description="Helical" evidence="5">
    <location>
        <begin position="39"/>
        <end position="56"/>
    </location>
</feature>
<keyword evidence="2 5" id="KW-0812">Transmembrane</keyword>